<dbReference type="GeneID" id="95069947"/>
<dbReference type="EMBL" id="UHID01000006">
    <property type="protein sequence ID" value="SUP58357.1"/>
    <property type="molecule type" value="Genomic_DNA"/>
</dbReference>
<dbReference type="Proteomes" id="UP000254150">
    <property type="component" value="Unassembled WGS sequence"/>
</dbReference>
<dbReference type="RefSeq" id="WP_115068972.1">
    <property type="nucleotide sequence ID" value="NZ_UHID01000006.1"/>
</dbReference>
<dbReference type="AlphaFoldDB" id="A0A380P0I9"/>
<evidence type="ECO:0000313" key="2">
    <source>
        <dbReference type="Proteomes" id="UP000254150"/>
    </source>
</evidence>
<accession>A0A380P0I9</accession>
<reference evidence="1 2" key="1">
    <citation type="submission" date="2018-06" db="EMBL/GenBank/DDBJ databases">
        <authorList>
            <consortium name="Pathogen Informatics"/>
            <person name="Doyle S."/>
        </authorList>
    </citation>
    <scope>NUCLEOTIDE SEQUENCE [LARGE SCALE GENOMIC DNA]</scope>
    <source>
        <strain evidence="1 2">NCTC7807</strain>
    </source>
</reference>
<proteinExistence type="predicted"/>
<sequence length="140" mass="15130">MSVSLYYRARRIVPLTADETAAVEGVVAGRLSSFPYQDEESLHLYAVGGGEPEEIVAGSTKMPFDPDRVLPVLTHVLDTVTELRRALPGAEWHVHLDDLDVPWDEDEGYALPGMRGPDLPPAGAQGGRPGIQGCAVPGRW</sequence>
<protein>
    <submittedName>
        <fullName evidence="1">Uncharacterized protein</fullName>
    </submittedName>
</protein>
<organism evidence="1 2">
    <name type="scientific">Streptomyces griseus</name>
    <dbReference type="NCBI Taxonomy" id="1911"/>
    <lineage>
        <taxon>Bacteria</taxon>
        <taxon>Bacillati</taxon>
        <taxon>Actinomycetota</taxon>
        <taxon>Actinomycetes</taxon>
        <taxon>Kitasatosporales</taxon>
        <taxon>Streptomycetaceae</taxon>
        <taxon>Streptomyces</taxon>
    </lineage>
</organism>
<name>A0A380P0I9_STRGR</name>
<gene>
    <name evidence="1" type="ORF">NCTC7807_03668</name>
</gene>
<evidence type="ECO:0000313" key="1">
    <source>
        <dbReference type="EMBL" id="SUP58357.1"/>
    </source>
</evidence>